<dbReference type="AlphaFoldDB" id="A0AAN8SWL1"/>
<sequence length="71" mass="7650">MAREAVKAYDAGFLPLIQCCCKEKEVFIQGGGCGGSTVPITGTSSLIDFIRSGKRKHIDIDLNYSPAPKDM</sequence>
<evidence type="ECO:0000313" key="2">
    <source>
        <dbReference type="Proteomes" id="UP001371456"/>
    </source>
</evidence>
<dbReference type="Proteomes" id="UP001371456">
    <property type="component" value="Unassembled WGS sequence"/>
</dbReference>
<accession>A0AAN8SWL1</accession>
<proteinExistence type="predicted"/>
<name>A0AAN8SWL1_SOLBU</name>
<protein>
    <submittedName>
        <fullName evidence="1">Uncharacterized protein</fullName>
    </submittedName>
</protein>
<comment type="caution">
    <text evidence="1">The sequence shown here is derived from an EMBL/GenBank/DDBJ whole genome shotgun (WGS) entry which is preliminary data.</text>
</comment>
<organism evidence="1 2">
    <name type="scientific">Solanum bulbocastanum</name>
    <name type="common">Wild potato</name>
    <dbReference type="NCBI Taxonomy" id="147425"/>
    <lineage>
        <taxon>Eukaryota</taxon>
        <taxon>Viridiplantae</taxon>
        <taxon>Streptophyta</taxon>
        <taxon>Embryophyta</taxon>
        <taxon>Tracheophyta</taxon>
        <taxon>Spermatophyta</taxon>
        <taxon>Magnoliopsida</taxon>
        <taxon>eudicotyledons</taxon>
        <taxon>Gunneridae</taxon>
        <taxon>Pentapetalae</taxon>
        <taxon>asterids</taxon>
        <taxon>lamiids</taxon>
        <taxon>Solanales</taxon>
        <taxon>Solanaceae</taxon>
        <taxon>Solanoideae</taxon>
        <taxon>Solaneae</taxon>
        <taxon>Solanum</taxon>
    </lineage>
</organism>
<evidence type="ECO:0000313" key="1">
    <source>
        <dbReference type="EMBL" id="KAK6773723.1"/>
    </source>
</evidence>
<keyword evidence="2" id="KW-1185">Reference proteome</keyword>
<dbReference type="EMBL" id="JBANQN010000012">
    <property type="protein sequence ID" value="KAK6773723.1"/>
    <property type="molecule type" value="Genomic_DNA"/>
</dbReference>
<reference evidence="1 2" key="1">
    <citation type="submission" date="2024-02" db="EMBL/GenBank/DDBJ databases">
        <title>de novo genome assembly of Solanum bulbocastanum strain 11H21.</title>
        <authorList>
            <person name="Hosaka A.J."/>
        </authorList>
    </citation>
    <scope>NUCLEOTIDE SEQUENCE [LARGE SCALE GENOMIC DNA]</scope>
    <source>
        <tissue evidence="1">Young leaves</tissue>
    </source>
</reference>
<gene>
    <name evidence="1" type="ORF">RDI58_028961</name>
</gene>